<reference evidence="1 2" key="1">
    <citation type="journal article" date="2018" name="Sci. Rep.">
        <title>Comparative analysis of the Pocillopora damicornis genome highlights role of immune system in coral evolution.</title>
        <authorList>
            <person name="Cunning R."/>
            <person name="Bay R.A."/>
            <person name="Gillette P."/>
            <person name="Baker A.C."/>
            <person name="Traylor-Knowles N."/>
        </authorList>
    </citation>
    <scope>NUCLEOTIDE SEQUENCE [LARGE SCALE GENOMIC DNA]</scope>
    <source>
        <strain evidence="1">RSMAS</strain>
        <tissue evidence="1">Whole animal</tissue>
    </source>
</reference>
<accession>A0A3M6V5U7</accession>
<comment type="caution">
    <text evidence="1">The sequence shown here is derived from an EMBL/GenBank/DDBJ whole genome shotgun (WGS) entry which is preliminary data.</text>
</comment>
<feature type="non-terminal residue" evidence="1">
    <location>
        <position position="119"/>
    </location>
</feature>
<name>A0A3M6V5U7_POCDA</name>
<gene>
    <name evidence="1" type="ORF">pdam_00025126</name>
</gene>
<evidence type="ECO:0000313" key="2">
    <source>
        <dbReference type="Proteomes" id="UP000275408"/>
    </source>
</evidence>
<protein>
    <submittedName>
        <fullName evidence="1">Uncharacterized protein</fullName>
    </submittedName>
</protein>
<feature type="non-terminal residue" evidence="1">
    <location>
        <position position="1"/>
    </location>
</feature>
<dbReference type="EMBL" id="RCHS01000059">
    <property type="protein sequence ID" value="RMX61302.1"/>
    <property type="molecule type" value="Genomic_DNA"/>
</dbReference>
<dbReference type="Proteomes" id="UP000275408">
    <property type="component" value="Unassembled WGS sequence"/>
</dbReference>
<dbReference type="AlphaFoldDB" id="A0A3M6V5U7"/>
<proteinExistence type="predicted"/>
<keyword evidence="2" id="KW-1185">Reference proteome</keyword>
<organism evidence="1 2">
    <name type="scientific">Pocillopora damicornis</name>
    <name type="common">Cauliflower coral</name>
    <name type="synonym">Millepora damicornis</name>
    <dbReference type="NCBI Taxonomy" id="46731"/>
    <lineage>
        <taxon>Eukaryota</taxon>
        <taxon>Metazoa</taxon>
        <taxon>Cnidaria</taxon>
        <taxon>Anthozoa</taxon>
        <taxon>Hexacorallia</taxon>
        <taxon>Scleractinia</taxon>
        <taxon>Astrocoeniina</taxon>
        <taxon>Pocilloporidae</taxon>
        <taxon>Pocillopora</taxon>
    </lineage>
</organism>
<sequence length="119" mass="13992">CTGYQEDRTINQIGFFQKLKDSVPPPSTIEVVFNCCQFTRKDTDVAISFSLQTFTACTGYQENRMINQIGFVQKLKGFYMNTYLRGKEKCRVVSLDLLLDLWRNTRLIFYLKLSPIWKR</sequence>
<evidence type="ECO:0000313" key="1">
    <source>
        <dbReference type="EMBL" id="RMX61302.1"/>
    </source>
</evidence>